<gene>
    <name evidence="1" type="ORF">H4R18_002449</name>
</gene>
<evidence type="ECO:0000313" key="2">
    <source>
        <dbReference type="Proteomes" id="UP001140217"/>
    </source>
</evidence>
<protein>
    <submittedName>
        <fullName evidence="1">Uncharacterized protein</fullName>
    </submittedName>
</protein>
<proteinExistence type="predicted"/>
<keyword evidence="2" id="KW-1185">Reference proteome</keyword>
<comment type="caution">
    <text evidence="1">The sequence shown here is derived from an EMBL/GenBank/DDBJ whole genome shotgun (WGS) entry which is preliminary data.</text>
</comment>
<sequence>MLLHDLPEDVLICIVKAAAHAYVHGGGRWAGGLVLLSVCRTWRRLAMPLVYGGVYIHHSDDPDIDPGPGPGAAEARLVTNADLVAAAGAVRLVRYVQLSVSCTADPLRGLDRILGALEGMARQWPGARKAALDIHYAEIPSPAEAAPHGAAVQLAARRLSGLLPGVQRLIIEGHPAPAVRALCGHLASAYAAQLRSLDTKLAVELLEGQVLCCLTALAIDFSSSDGAGSAKACLVPRIATGALESLSLAGIPSYDVWLAFRDSQRPDEAVFASLRHLNISYGFGVFGDAEAAVPRDFRLVFPSLTRLTVKSVYRYCPVVANGVFPARLELLDAECSATICKLLGRIKLAAIGRAAVSVICDDTDFSSVFPVVSHTAAVTAAGAAAAKLVVISGRLDVRAVDVAWPAITTLQVLASTSLRAMLTVISRAPMLRELMIHDLTLDGAAAHVGMPPLADHKHSPLPPFDSSITHVVLSYRRYLFPAESAVMVVMYLALRLRSLRRMTAWHVSPEAIADFVDAYKPLYPHLEGIVFDFEDVGHFF</sequence>
<evidence type="ECO:0000313" key="1">
    <source>
        <dbReference type="EMBL" id="KAJ2782126.1"/>
    </source>
</evidence>
<dbReference type="Proteomes" id="UP001140217">
    <property type="component" value="Unassembled WGS sequence"/>
</dbReference>
<organism evidence="1 2">
    <name type="scientific">Coemansia javaensis</name>
    <dbReference type="NCBI Taxonomy" id="2761396"/>
    <lineage>
        <taxon>Eukaryota</taxon>
        <taxon>Fungi</taxon>
        <taxon>Fungi incertae sedis</taxon>
        <taxon>Zoopagomycota</taxon>
        <taxon>Kickxellomycotina</taxon>
        <taxon>Kickxellomycetes</taxon>
        <taxon>Kickxellales</taxon>
        <taxon>Kickxellaceae</taxon>
        <taxon>Coemansia</taxon>
    </lineage>
</organism>
<dbReference type="EMBL" id="JANBUL010000081">
    <property type="protein sequence ID" value="KAJ2782126.1"/>
    <property type="molecule type" value="Genomic_DNA"/>
</dbReference>
<dbReference type="AlphaFoldDB" id="A0A9W8HGN3"/>
<name>A0A9W8HGN3_9FUNG</name>
<accession>A0A9W8HGN3</accession>
<dbReference type="OrthoDB" id="5513109at2759"/>
<reference evidence="1" key="1">
    <citation type="submission" date="2022-07" db="EMBL/GenBank/DDBJ databases">
        <title>Phylogenomic reconstructions and comparative analyses of Kickxellomycotina fungi.</title>
        <authorList>
            <person name="Reynolds N.K."/>
            <person name="Stajich J.E."/>
            <person name="Barry K."/>
            <person name="Grigoriev I.V."/>
            <person name="Crous P."/>
            <person name="Smith M.E."/>
        </authorList>
    </citation>
    <scope>NUCLEOTIDE SEQUENCE</scope>
    <source>
        <strain evidence="1">NBRC 105414</strain>
    </source>
</reference>